<proteinExistence type="predicted"/>
<evidence type="ECO:0000313" key="2">
    <source>
        <dbReference type="Proteomes" id="UP000792457"/>
    </source>
</evidence>
<gene>
    <name evidence="1" type="ORF">J437_LFUL006985</name>
</gene>
<name>A0A8K0P1H3_LADFU</name>
<keyword evidence="2" id="KW-1185">Reference proteome</keyword>
<accession>A0A8K0P1H3</accession>
<organism evidence="1 2">
    <name type="scientific">Ladona fulva</name>
    <name type="common">Scarce chaser dragonfly</name>
    <name type="synonym">Libellula fulva</name>
    <dbReference type="NCBI Taxonomy" id="123851"/>
    <lineage>
        <taxon>Eukaryota</taxon>
        <taxon>Metazoa</taxon>
        <taxon>Ecdysozoa</taxon>
        <taxon>Arthropoda</taxon>
        <taxon>Hexapoda</taxon>
        <taxon>Insecta</taxon>
        <taxon>Pterygota</taxon>
        <taxon>Palaeoptera</taxon>
        <taxon>Odonata</taxon>
        <taxon>Epiprocta</taxon>
        <taxon>Anisoptera</taxon>
        <taxon>Libelluloidea</taxon>
        <taxon>Libellulidae</taxon>
        <taxon>Ladona</taxon>
    </lineage>
</organism>
<sequence>MTCRSRRLTPDMLHAAKEEFEEMNRAPTPELLALLFKRPFTWYRWRTKDGVPVKTALNVLDPRQCQVPNIPDFSHLLSGISVFSTIGLMKAYSQIRNTAKPRRLSGY</sequence>
<dbReference type="EMBL" id="KZ308333">
    <property type="protein sequence ID" value="KAG8227674.1"/>
    <property type="molecule type" value="Genomic_DNA"/>
</dbReference>
<comment type="caution">
    <text evidence="1">The sequence shown here is derived from an EMBL/GenBank/DDBJ whole genome shotgun (WGS) entry which is preliminary data.</text>
</comment>
<evidence type="ECO:0000313" key="1">
    <source>
        <dbReference type="EMBL" id="KAG8227674.1"/>
    </source>
</evidence>
<dbReference type="AlphaFoldDB" id="A0A8K0P1H3"/>
<protein>
    <submittedName>
        <fullName evidence="1">Uncharacterized protein</fullName>
    </submittedName>
</protein>
<dbReference type="Proteomes" id="UP000792457">
    <property type="component" value="Unassembled WGS sequence"/>
</dbReference>
<reference evidence="1" key="1">
    <citation type="submission" date="2013-04" db="EMBL/GenBank/DDBJ databases">
        <authorList>
            <person name="Qu J."/>
            <person name="Murali S.C."/>
            <person name="Bandaranaike D."/>
            <person name="Bellair M."/>
            <person name="Blankenburg K."/>
            <person name="Chao H."/>
            <person name="Dinh H."/>
            <person name="Doddapaneni H."/>
            <person name="Downs B."/>
            <person name="Dugan-Rocha S."/>
            <person name="Elkadiri S."/>
            <person name="Gnanaolivu R.D."/>
            <person name="Hernandez B."/>
            <person name="Javaid M."/>
            <person name="Jayaseelan J.C."/>
            <person name="Lee S."/>
            <person name="Li M."/>
            <person name="Ming W."/>
            <person name="Munidasa M."/>
            <person name="Muniz J."/>
            <person name="Nguyen L."/>
            <person name="Ongeri F."/>
            <person name="Osuji N."/>
            <person name="Pu L.-L."/>
            <person name="Puazo M."/>
            <person name="Qu C."/>
            <person name="Quiroz J."/>
            <person name="Raj R."/>
            <person name="Weissenberger G."/>
            <person name="Xin Y."/>
            <person name="Zou X."/>
            <person name="Han Y."/>
            <person name="Richards S."/>
            <person name="Worley K."/>
            <person name="Muzny D."/>
            <person name="Gibbs R."/>
        </authorList>
    </citation>
    <scope>NUCLEOTIDE SEQUENCE</scope>
    <source>
        <strain evidence="1">Sampled in the wild</strain>
    </source>
</reference>
<reference evidence="1" key="2">
    <citation type="submission" date="2017-10" db="EMBL/GenBank/DDBJ databases">
        <title>Ladona fulva Genome sequencing and assembly.</title>
        <authorList>
            <person name="Murali S."/>
            <person name="Richards S."/>
            <person name="Bandaranaike D."/>
            <person name="Bellair M."/>
            <person name="Blankenburg K."/>
            <person name="Chao H."/>
            <person name="Dinh H."/>
            <person name="Doddapaneni H."/>
            <person name="Dugan-Rocha S."/>
            <person name="Elkadiri S."/>
            <person name="Gnanaolivu R."/>
            <person name="Hernandez B."/>
            <person name="Skinner E."/>
            <person name="Javaid M."/>
            <person name="Lee S."/>
            <person name="Li M."/>
            <person name="Ming W."/>
            <person name="Munidasa M."/>
            <person name="Muniz J."/>
            <person name="Nguyen L."/>
            <person name="Hughes D."/>
            <person name="Osuji N."/>
            <person name="Pu L.-L."/>
            <person name="Puazo M."/>
            <person name="Qu C."/>
            <person name="Quiroz J."/>
            <person name="Raj R."/>
            <person name="Weissenberger G."/>
            <person name="Xin Y."/>
            <person name="Zou X."/>
            <person name="Han Y."/>
            <person name="Worley K."/>
            <person name="Muzny D."/>
            <person name="Gibbs R."/>
        </authorList>
    </citation>
    <scope>NUCLEOTIDE SEQUENCE</scope>
    <source>
        <strain evidence="1">Sampled in the wild</strain>
    </source>
</reference>
<dbReference type="OrthoDB" id="6932368at2759"/>